<evidence type="ECO:0000313" key="1">
    <source>
        <dbReference type="EMBL" id="CAD7644740.1"/>
    </source>
</evidence>
<protein>
    <submittedName>
        <fullName evidence="1">Uncharacterized protein</fullName>
    </submittedName>
</protein>
<evidence type="ECO:0000313" key="2">
    <source>
        <dbReference type="Proteomes" id="UP000728032"/>
    </source>
</evidence>
<dbReference type="EMBL" id="CAJPVJ010001788">
    <property type="protein sequence ID" value="CAG2165290.1"/>
    <property type="molecule type" value="Genomic_DNA"/>
</dbReference>
<name>A0A7R9LN39_9ACAR</name>
<dbReference type="AlphaFoldDB" id="A0A7R9LN39"/>
<proteinExistence type="predicted"/>
<dbReference type="EMBL" id="OC916613">
    <property type="protein sequence ID" value="CAD7644740.1"/>
    <property type="molecule type" value="Genomic_DNA"/>
</dbReference>
<reference evidence="1" key="1">
    <citation type="submission" date="2020-11" db="EMBL/GenBank/DDBJ databases">
        <authorList>
            <person name="Tran Van P."/>
        </authorList>
    </citation>
    <scope>NUCLEOTIDE SEQUENCE</scope>
</reference>
<sequence>MSCITNTYQQSKSGRSGVVTTSPVGLDLGLGQAHLGLESKCDYWEFREFEQANWWQINLQIISGSLWWKDIIVYNQSYCQNRGLKL</sequence>
<accession>A0A7R9LN39</accession>
<keyword evidence="2" id="KW-1185">Reference proteome</keyword>
<organism evidence="1">
    <name type="scientific">Oppiella nova</name>
    <dbReference type="NCBI Taxonomy" id="334625"/>
    <lineage>
        <taxon>Eukaryota</taxon>
        <taxon>Metazoa</taxon>
        <taxon>Ecdysozoa</taxon>
        <taxon>Arthropoda</taxon>
        <taxon>Chelicerata</taxon>
        <taxon>Arachnida</taxon>
        <taxon>Acari</taxon>
        <taxon>Acariformes</taxon>
        <taxon>Sarcoptiformes</taxon>
        <taxon>Oribatida</taxon>
        <taxon>Brachypylina</taxon>
        <taxon>Oppioidea</taxon>
        <taxon>Oppiidae</taxon>
        <taxon>Oppiella</taxon>
    </lineage>
</organism>
<gene>
    <name evidence="1" type="ORF">ONB1V03_LOCUS4833</name>
</gene>
<dbReference type="Proteomes" id="UP000728032">
    <property type="component" value="Unassembled WGS sequence"/>
</dbReference>